<dbReference type="CDD" id="cd05154">
    <property type="entry name" value="ACAD10_11_N-like"/>
    <property type="match status" value="1"/>
</dbReference>
<dbReference type="Gene3D" id="3.30.200.20">
    <property type="entry name" value="Phosphorylase Kinase, domain 1"/>
    <property type="match status" value="1"/>
</dbReference>
<dbReference type="InterPro" id="IPR052898">
    <property type="entry name" value="ACAD10-like"/>
</dbReference>
<evidence type="ECO:0000259" key="1">
    <source>
        <dbReference type="Pfam" id="PF01636"/>
    </source>
</evidence>
<sequence>MSEAVRQPINQARLEAYLSKNLPEVTTPIHIKQFKFGQSNPTYQLMARSGIKYVLRKKPPGQLVSNTAHQVKREYQVLHALQNTDVPVPKVYCYCDDERVLGTPFYVMEYLDGRIMEDPGLSNLKSSERHEMWYDAFRSLSKLHRINVVDVGLQDFGKPSGFFDRQIKTLTTISQAQAKVQDEETKEIVGSIPHLHEMLSYFSDKVTQPRDRNTLIHGDFKIDNLVFHRTEPRVIGILDWEMSTLGHPLSDLVNLIAPYTFGNQISCKVLPSFTTDALLGLPSLEELIKYFTTLTGWDPTLDLMWGVAFGRFRTTVILQGIASRYLLGQATSLQAQENARARHVLADITWEQILANKSINIKSSL</sequence>
<dbReference type="GO" id="GO:0004672">
    <property type="term" value="F:protein kinase activity"/>
    <property type="evidence" value="ECO:0007669"/>
    <property type="project" value="InterPro"/>
</dbReference>
<dbReference type="InterPro" id="IPR011009">
    <property type="entry name" value="Kinase-like_dom_sf"/>
</dbReference>
<dbReference type="PANTHER" id="PTHR47829">
    <property type="entry name" value="HYDROLASE, PUTATIVE (AFU_ORTHOLOGUE AFUA_1G12880)-RELATED"/>
    <property type="match status" value="1"/>
</dbReference>
<name>N1JEP3_BLUG1</name>
<dbReference type="PANTHER" id="PTHR47829:SF1">
    <property type="entry name" value="HAD FAMILY PHOSPHATASE"/>
    <property type="match status" value="1"/>
</dbReference>
<dbReference type="InParanoid" id="N1JEP3"/>
<dbReference type="eggNOG" id="ENOG502QQPX">
    <property type="taxonomic scope" value="Eukaryota"/>
</dbReference>
<protein>
    <submittedName>
        <fullName evidence="2">Aminoglycoside phosphotransferase</fullName>
    </submittedName>
</protein>
<dbReference type="OrthoDB" id="191037at2759"/>
<dbReference type="Gene3D" id="3.90.1200.10">
    <property type="match status" value="1"/>
</dbReference>
<evidence type="ECO:0000313" key="3">
    <source>
        <dbReference type="Proteomes" id="UP000015441"/>
    </source>
</evidence>
<evidence type="ECO:0000313" key="2">
    <source>
        <dbReference type="EMBL" id="CCU76218.1"/>
    </source>
</evidence>
<dbReference type="SUPFAM" id="SSF56112">
    <property type="entry name" value="Protein kinase-like (PK-like)"/>
    <property type="match status" value="1"/>
</dbReference>
<proteinExistence type="predicted"/>
<dbReference type="InterPro" id="IPR008271">
    <property type="entry name" value="Ser/Thr_kinase_AS"/>
</dbReference>
<dbReference type="EMBL" id="CAUH01002279">
    <property type="protein sequence ID" value="CCU76218.1"/>
    <property type="molecule type" value="Genomic_DNA"/>
</dbReference>
<gene>
    <name evidence="2" type="ORF">BGHDH14_bgh04634</name>
</gene>
<dbReference type="STRING" id="546991.N1JEP3"/>
<dbReference type="AlphaFoldDB" id="N1JEP3"/>
<dbReference type="HOGENOM" id="CLU_007526_0_2_1"/>
<dbReference type="PROSITE" id="PS00108">
    <property type="entry name" value="PROTEIN_KINASE_ST"/>
    <property type="match status" value="1"/>
</dbReference>
<accession>N1JEP3</accession>
<dbReference type="InterPro" id="IPR002575">
    <property type="entry name" value="Aminoglycoside_PTrfase"/>
</dbReference>
<keyword evidence="2" id="KW-0808">Transferase</keyword>
<organism evidence="2 3">
    <name type="scientific">Blumeria graminis f. sp. hordei (strain DH14)</name>
    <name type="common">Barley powdery mildew</name>
    <name type="synonym">Oidium monilioides f. sp. hordei</name>
    <dbReference type="NCBI Taxonomy" id="546991"/>
    <lineage>
        <taxon>Eukaryota</taxon>
        <taxon>Fungi</taxon>
        <taxon>Dikarya</taxon>
        <taxon>Ascomycota</taxon>
        <taxon>Pezizomycotina</taxon>
        <taxon>Leotiomycetes</taxon>
        <taxon>Erysiphales</taxon>
        <taxon>Erysiphaceae</taxon>
        <taxon>Blumeria</taxon>
        <taxon>Blumeria hordei</taxon>
    </lineage>
</organism>
<dbReference type="Proteomes" id="UP000015441">
    <property type="component" value="Unassembled WGS sequence"/>
</dbReference>
<keyword evidence="3" id="KW-1185">Reference proteome</keyword>
<reference evidence="2 3" key="1">
    <citation type="journal article" date="2010" name="Science">
        <title>Genome expansion and gene loss in powdery mildew fungi reveal tradeoffs in extreme parasitism.</title>
        <authorList>
            <person name="Spanu P.D."/>
            <person name="Abbott J.C."/>
            <person name="Amselem J."/>
            <person name="Burgis T.A."/>
            <person name="Soanes D.M."/>
            <person name="Stueber K."/>
            <person name="Ver Loren van Themaat E."/>
            <person name="Brown J.K.M."/>
            <person name="Butcher S.A."/>
            <person name="Gurr S.J."/>
            <person name="Lebrun M.-H."/>
            <person name="Ridout C.J."/>
            <person name="Schulze-Lefert P."/>
            <person name="Talbot N.J."/>
            <person name="Ahmadinejad N."/>
            <person name="Ametz C."/>
            <person name="Barton G.R."/>
            <person name="Benjdia M."/>
            <person name="Bidzinski P."/>
            <person name="Bindschedler L.V."/>
            <person name="Both M."/>
            <person name="Brewer M.T."/>
            <person name="Cadle-Davidson L."/>
            <person name="Cadle-Davidson M.M."/>
            <person name="Collemare J."/>
            <person name="Cramer R."/>
            <person name="Frenkel O."/>
            <person name="Godfrey D."/>
            <person name="Harriman J."/>
            <person name="Hoede C."/>
            <person name="King B.C."/>
            <person name="Klages S."/>
            <person name="Kleemann J."/>
            <person name="Knoll D."/>
            <person name="Koti P.S."/>
            <person name="Kreplak J."/>
            <person name="Lopez-Ruiz F.J."/>
            <person name="Lu X."/>
            <person name="Maekawa T."/>
            <person name="Mahanil S."/>
            <person name="Micali C."/>
            <person name="Milgroom M.G."/>
            <person name="Montana G."/>
            <person name="Noir S."/>
            <person name="O'Connell R.J."/>
            <person name="Oberhaensli S."/>
            <person name="Parlange F."/>
            <person name="Pedersen C."/>
            <person name="Quesneville H."/>
            <person name="Reinhardt R."/>
            <person name="Rott M."/>
            <person name="Sacristan S."/>
            <person name="Schmidt S.M."/>
            <person name="Schoen M."/>
            <person name="Skamnioti P."/>
            <person name="Sommer H."/>
            <person name="Stephens A."/>
            <person name="Takahara H."/>
            <person name="Thordal-Christensen H."/>
            <person name="Vigouroux M."/>
            <person name="Wessling R."/>
            <person name="Wicker T."/>
            <person name="Panstruga R."/>
        </authorList>
    </citation>
    <scope>NUCLEOTIDE SEQUENCE [LARGE SCALE GENOMIC DNA]</scope>
    <source>
        <strain evidence="2">DH14</strain>
    </source>
</reference>
<dbReference type="InterPro" id="IPR041726">
    <property type="entry name" value="ACAD10_11_N"/>
</dbReference>
<feature type="domain" description="Aminoglycoside phosphotransferase" evidence="1">
    <location>
        <begin position="30"/>
        <end position="277"/>
    </location>
</feature>
<dbReference type="Pfam" id="PF01636">
    <property type="entry name" value="APH"/>
    <property type="match status" value="1"/>
</dbReference>
<comment type="caution">
    <text evidence="2">The sequence shown here is derived from an EMBL/GenBank/DDBJ whole genome shotgun (WGS) entry which is preliminary data.</text>
</comment>